<dbReference type="InterPro" id="IPR000462">
    <property type="entry name" value="CDP-OH_P_trans"/>
</dbReference>
<dbReference type="Gene3D" id="1.20.120.1760">
    <property type="match status" value="1"/>
</dbReference>
<name>A0ABV9XET1_9ACTN</name>
<comment type="caution">
    <text evidence="4">The sequence shown here is derived from an EMBL/GenBank/DDBJ whole genome shotgun (WGS) entry which is preliminary data.</text>
</comment>
<dbReference type="RefSeq" id="WP_345686985.1">
    <property type="nucleotide sequence ID" value="NZ_BAABIT010000001.1"/>
</dbReference>
<feature type="transmembrane region" description="Helical" evidence="3">
    <location>
        <begin position="182"/>
        <end position="201"/>
    </location>
</feature>
<feature type="transmembrane region" description="Helical" evidence="3">
    <location>
        <begin position="74"/>
        <end position="91"/>
    </location>
</feature>
<gene>
    <name evidence="4" type="ORF">ACFPM3_17635</name>
</gene>
<dbReference type="InterPro" id="IPR043130">
    <property type="entry name" value="CDP-OH_PTrfase_TM_dom"/>
</dbReference>
<accession>A0ABV9XET1</accession>
<dbReference type="PROSITE" id="PS00379">
    <property type="entry name" value="CDP_ALCOHOL_P_TRANSF"/>
    <property type="match status" value="1"/>
</dbReference>
<evidence type="ECO:0000313" key="4">
    <source>
        <dbReference type="EMBL" id="MFC5023959.1"/>
    </source>
</evidence>
<dbReference type="EMBL" id="JBHSJD010000013">
    <property type="protein sequence ID" value="MFC5023959.1"/>
    <property type="molecule type" value="Genomic_DNA"/>
</dbReference>
<protein>
    <submittedName>
        <fullName evidence="4">CDP-alcohol phosphatidyltransferase family protein</fullName>
    </submittedName>
</protein>
<dbReference type="Pfam" id="PF01066">
    <property type="entry name" value="CDP-OH_P_transf"/>
    <property type="match status" value="1"/>
</dbReference>
<keyword evidence="1 2" id="KW-0808">Transferase</keyword>
<keyword evidence="3" id="KW-0472">Membrane</keyword>
<keyword evidence="5" id="KW-1185">Reference proteome</keyword>
<comment type="similarity">
    <text evidence="2">Belongs to the CDP-alcohol phosphatidyltransferase class-I family.</text>
</comment>
<feature type="transmembrane region" description="Helical" evidence="3">
    <location>
        <begin position="139"/>
        <end position="161"/>
    </location>
</feature>
<keyword evidence="3" id="KW-1133">Transmembrane helix</keyword>
<evidence type="ECO:0000256" key="3">
    <source>
        <dbReference type="SAM" id="Phobius"/>
    </source>
</evidence>
<dbReference type="InterPro" id="IPR048254">
    <property type="entry name" value="CDP_ALCOHOL_P_TRANSF_CS"/>
</dbReference>
<proteinExistence type="inferred from homology"/>
<evidence type="ECO:0000256" key="1">
    <source>
        <dbReference type="ARBA" id="ARBA00022679"/>
    </source>
</evidence>
<keyword evidence="3" id="KW-0812">Transmembrane</keyword>
<reference evidence="5" key="1">
    <citation type="journal article" date="2019" name="Int. J. Syst. Evol. Microbiol.">
        <title>The Global Catalogue of Microorganisms (GCM) 10K type strain sequencing project: providing services to taxonomists for standard genome sequencing and annotation.</title>
        <authorList>
            <consortium name="The Broad Institute Genomics Platform"/>
            <consortium name="The Broad Institute Genome Sequencing Center for Infectious Disease"/>
            <person name="Wu L."/>
            <person name="Ma J."/>
        </authorList>
    </citation>
    <scope>NUCLEOTIDE SEQUENCE [LARGE SCALE GENOMIC DNA]</scope>
    <source>
        <strain evidence="5">CGMCC 4.1648</strain>
    </source>
</reference>
<evidence type="ECO:0000256" key="2">
    <source>
        <dbReference type="RuleBase" id="RU003750"/>
    </source>
</evidence>
<dbReference type="Proteomes" id="UP001595829">
    <property type="component" value="Unassembled WGS sequence"/>
</dbReference>
<feature type="transmembrane region" description="Helical" evidence="3">
    <location>
        <begin position="207"/>
        <end position="229"/>
    </location>
</feature>
<organism evidence="4 5">
    <name type="scientific">Streptomyces coeruleoprunus</name>
    <dbReference type="NCBI Taxonomy" id="285563"/>
    <lineage>
        <taxon>Bacteria</taxon>
        <taxon>Bacillati</taxon>
        <taxon>Actinomycetota</taxon>
        <taxon>Actinomycetes</taxon>
        <taxon>Kitasatosporales</taxon>
        <taxon>Streptomycetaceae</taxon>
        <taxon>Streptomyces</taxon>
    </lineage>
</organism>
<sequence length="233" mass="24939">MPDFPEVFRNLSTAQKPAKGVSVYTRFVNRPAGRALAAVAYRNGVTPNQVTLLGALCTFPALAAVAVVPPGPVMALLVFAALALGFALDSADGQLARGRGEASASGEWLDHVMDVVKVVGLHTAVLVSFYRFFDLPGEAFLLVPLVFQLAAVVILFAGLLTEKLKWQTGRAAPSAPPSSLRSVLLLPVDYGTVCLSFLFLGSEDLFLVVYCALLAAHIVFMAVFLVKWFRELS</sequence>
<evidence type="ECO:0000313" key="5">
    <source>
        <dbReference type="Proteomes" id="UP001595829"/>
    </source>
</evidence>